<evidence type="ECO:0000313" key="3">
    <source>
        <dbReference type="Proteomes" id="UP001054889"/>
    </source>
</evidence>
<dbReference type="Proteomes" id="UP001054889">
    <property type="component" value="Unassembled WGS sequence"/>
</dbReference>
<name>A0AAV5DLT0_ELECO</name>
<dbReference type="PANTHER" id="PTHR31264">
    <property type="entry name" value="OS07G0554500 PROTEIN-RELATED"/>
    <property type="match status" value="1"/>
</dbReference>
<dbReference type="PANTHER" id="PTHR31264:SF3">
    <property type="entry name" value="OS07G0554100 PROTEIN"/>
    <property type="match status" value="1"/>
</dbReference>
<feature type="compositionally biased region" description="Polar residues" evidence="1">
    <location>
        <begin position="65"/>
        <end position="80"/>
    </location>
</feature>
<feature type="region of interest" description="Disordered" evidence="1">
    <location>
        <begin position="1"/>
        <end position="26"/>
    </location>
</feature>
<protein>
    <submittedName>
        <fullName evidence="2">Uncharacterized protein</fullName>
    </submittedName>
</protein>
<feature type="compositionally biased region" description="Pro residues" evidence="1">
    <location>
        <begin position="1"/>
        <end position="10"/>
    </location>
</feature>
<comment type="caution">
    <text evidence="2">The sequence shown here is derived from an EMBL/GenBank/DDBJ whole genome shotgun (WGS) entry which is preliminary data.</text>
</comment>
<evidence type="ECO:0000256" key="1">
    <source>
        <dbReference type="SAM" id="MobiDB-lite"/>
    </source>
</evidence>
<dbReference type="EMBL" id="BQKI01000018">
    <property type="protein sequence ID" value="GJN11448.1"/>
    <property type="molecule type" value="Genomic_DNA"/>
</dbReference>
<reference evidence="2" key="1">
    <citation type="journal article" date="2018" name="DNA Res.">
        <title>Multiple hybrid de novo genome assembly of finger millet, an orphan allotetraploid crop.</title>
        <authorList>
            <person name="Hatakeyama M."/>
            <person name="Aluri S."/>
            <person name="Balachadran M.T."/>
            <person name="Sivarajan S.R."/>
            <person name="Patrignani A."/>
            <person name="Gruter S."/>
            <person name="Poveda L."/>
            <person name="Shimizu-Inatsugi R."/>
            <person name="Baeten J."/>
            <person name="Francoijs K.J."/>
            <person name="Nataraja K.N."/>
            <person name="Reddy Y.A.N."/>
            <person name="Phadnis S."/>
            <person name="Ravikumar R.L."/>
            <person name="Schlapbach R."/>
            <person name="Sreeman S.M."/>
            <person name="Shimizu K.K."/>
        </authorList>
    </citation>
    <scope>NUCLEOTIDE SEQUENCE</scope>
</reference>
<organism evidence="2 3">
    <name type="scientific">Eleusine coracana subsp. coracana</name>
    <dbReference type="NCBI Taxonomy" id="191504"/>
    <lineage>
        <taxon>Eukaryota</taxon>
        <taxon>Viridiplantae</taxon>
        <taxon>Streptophyta</taxon>
        <taxon>Embryophyta</taxon>
        <taxon>Tracheophyta</taxon>
        <taxon>Spermatophyta</taxon>
        <taxon>Magnoliopsida</taxon>
        <taxon>Liliopsida</taxon>
        <taxon>Poales</taxon>
        <taxon>Poaceae</taxon>
        <taxon>PACMAD clade</taxon>
        <taxon>Chloridoideae</taxon>
        <taxon>Cynodonteae</taxon>
        <taxon>Eleusininae</taxon>
        <taxon>Eleusine</taxon>
    </lineage>
</organism>
<reference evidence="2" key="2">
    <citation type="submission" date="2021-12" db="EMBL/GenBank/DDBJ databases">
        <title>Resequencing data analysis of finger millet.</title>
        <authorList>
            <person name="Hatakeyama M."/>
            <person name="Aluri S."/>
            <person name="Balachadran M.T."/>
            <person name="Sivarajan S.R."/>
            <person name="Poveda L."/>
            <person name="Shimizu-Inatsugi R."/>
            <person name="Schlapbach R."/>
            <person name="Sreeman S.M."/>
            <person name="Shimizu K.K."/>
        </authorList>
    </citation>
    <scope>NUCLEOTIDE SEQUENCE</scope>
</reference>
<accession>A0AAV5DLT0</accession>
<evidence type="ECO:0000313" key="2">
    <source>
        <dbReference type="EMBL" id="GJN11448.1"/>
    </source>
</evidence>
<gene>
    <name evidence="2" type="primary">ga29642</name>
    <name evidence="2" type="ORF">PR202_ga29642</name>
</gene>
<feature type="region of interest" description="Disordered" evidence="1">
    <location>
        <begin position="65"/>
        <end position="90"/>
    </location>
</feature>
<proteinExistence type="predicted"/>
<keyword evidence="3" id="KW-1185">Reference proteome</keyword>
<dbReference type="AlphaFoldDB" id="A0AAV5DLT0"/>
<sequence>MLSPKPPVPASPSTSTFPLPAAGTDDGVFATPETAASSSTVSLCISAPSLPFPTLPCAIPYTENTNSCPQSSRNCSPQSTSRKRVPASAHHKECGRSISPVVHMAASIGNFCAKDKELLKLDIDRMMFYTIDLPHDRGFNVAIVEAGEGKLGMFSHTFPNKYVDYHTMVQNGSRWRMVKRVPVPDTPRPLKWHYIVGVSEQYILLFATLLGEARLGVCFSIETKTLKIEMVTTMEPLDYSPDYFRPYIGYPLFMSPRRI</sequence>